<organism evidence="2 3">
    <name type="scientific">Clitoria ternatea</name>
    <name type="common">Butterfly pea</name>
    <dbReference type="NCBI Taxonomy" id="43366"/>
    <lineage>
        <taxon>Eukaryota</taxon>
        <taxon>Viridiplantae</taxon>
        <taxon>Streptophyta</taxon>
        <taxon>Embryophyta</taxon>
        <taxon>Tracheophyta</taxon>
        <taxon>Spermatophyta</taxon>
        <taxon>Magnoliopsida</taxon>
        <taxon>eudicotyledons</taxon>
        <taxon>Gunneridae</taxon>
        <taxon>Pentapetalae</taxon>
        <taxon>rosids</taxon>
        <taxon>fabids</taxon>
        <taxon>Fabales</taxon>
        <taxon>Fabaceae</taxon>
        <taxon>Papilionoideae</taxon>
        <taxon>50 kb inversion clade</taxon>
        <taxon>NPAAA clade</taxon>
        <taxon>indigoferoid/millettioid clade</taxon>
        <taxon>Phaseoleae</taxon>
        <taxon>Clitoria</taxon>
    </lineage>
</organism>
<evidence type="ECO:0000313" key="2">
    <source>
        <dbReference type="EMBL" id="KAK7301298.1"/>
    </source>
</evidence>
<sequence>MVVVFLLLKIEGSDGGVSPSLLFRSLVTGPLSLSLALTFPFFFLAAVSLSSLLPSVRLPSTLSHRHPSLCAVPPSVRMPSLRPSLLRSVSRFFLHLFSL</sequence>
<dbReference type="Proteomes" id="UP001359559">
    <property type="component" value="Unassembled WGS sequence"/>
</dbReference>
<evidence type="ECO:0008006" key="4">
    <source>
        <dbReference type="Google" id="ProtNLM"/>
    </source>
</evidence>
<name>A0AAN9JLM3_CLITE</name>
<evidence type="ECO:0000313" key="3">
    <source>
        <dbReference type="Proteomes" id="UP001359559"/>
    </source>
</evidence>
<gene>
    <name evidence="2" type="ORF">RJT34_12159</name>
</gene>
<evidence type="ECO:0000256" key="1">
    <source>
        <dbReference type="SAM" id="Phobius"/>
    </source>
</evidence>
<keyword evidence="1" id="KW-0472">Membrane</keyword>
<reference evidence="2 3" key="1">
    <citation type="submission" date="2024-01" db="EMBL/GenBank/DDBJ databases">
        <title>The genomes of 5 underutilized Papilionoideae crops provide insights into root nodulation and disease resistance.</title>
        <authorList>
            <person name="Yuan L."/>
        </authorList>
    </citation>
    <scope>NUCLEOTIDE SEQUENCE [LARGE SCALE GENOMIC DNA]</scope>
    <source>
        <strain evidence="2">LY-2023</strain>
        <tissue evidence="2">Leaf</tissue>
    </source>
</reference>
<protein>
    <recommendedName>
        <fullName evidence="4">Transmembrane protein</fullName>
    </recommendedName>
</protein>
<keyword evidence="3" id="KW-1185">Reference proteome</keyword>
<keyword evidence="1" id="KW-0812">Transmembrane</keyword>
<feature type="transmembrane region" description="Helical" evidence="1">
    <location>
        <begin position="31"/>
        <end position="53"/>
    </location>
</feature>
<comment type="caution">
    <text evidence="2">The sequence shown here is derived from an EMBL/GenBank/DDBJ whole genome shotgun (WGS) entry which is preliminary data.</text>
</comment>
<proteinExistence type="predicted"/>
<accession>A0AAN9JLM3</accession>
<dbReference type="EMBL" id="JAYKXN010000003">
    <property type="protein sequence ID" value="KAK7301298.1"/>
    <property type="molecule type" value="Genomic_DNA"/>
</dbReference>
<dbReference type="AlphaFoldDB" id="A0AAN9JLM3"/>
<keyword evidence="1" id="KW-1133">Transmembrane helix</keyword>